<reference evidence="1" key="1">
    <citation type="submission" date="2014-09" db="EMBL/GenBank/DDBJ databases">
        <authorList>
            <person name="Magalhaes I.L.F."/>
            <person name="Oliveira U."/>
            <person name="Santos F.R."/>
            <person name="Vidigal T.H.D.A."/>
            <person name="Brescovit A.D."/>
            <person name="Santos A.J."/>
        </authorList>
    </citation>
    <scope>NUCLEOTIDE SEQUENCE</scope>
    <source>
        <tissue evidence="1">Shoot tissue taken approximately 20 cm above the soil surface</tissue>
    </source>
</reference>
<dbReference type="AlphaFoldDB" id="A0A0A9AFH1"/>
<accession>A0A0A9AFH1</accession>
<evidence type="ECO:0000313" key="1">
    <source>
        <dbReference type="EMBL" id="JAD47665.1"/>
    </source>
</evidence>
<protein>
    <submittedName>
        <fullName evidence="1">Uncharacterized protein</fullName>
    </submittedName>
</protein>
<reference evidence="1" key="2">
    <citation type="journal article" date="2015" name="Data Brief">
        <title>Shoot transcriptome of the giant reed, Arundo donax.</title>
        <authorList>
            <person name="Barrero R.A."/>
            <person name="Guerrero F.D."/>
            <person name="Moolhuijzen P."/>
            <person name="Goolsby J.A."/>
            <person name="Tidwell J."/>
            <person name="Bellgard S.E."/>
            <person name="Bellgard M.I."/>
        </authorList>
    </citation>
    <scope>NUCLEOTIDE SEQUENCE</scope>
    <source>
        <tissue evidence="1">Shoot tissue taken approximately 20 cm above the soil surface</tissue>
    </source>
</reference>
<name>A0A0A9AFH1_ARUDO</name>
<sequence>MKSQWTIHTARSSTEHSETVYTSFPVGMFLHNERNNVLHVSIKIV</sequence>
<dbReference type="EMBL" id="GBRH01250230">
    <property type="protein sequence ID" value="JAD47665.1"/>
    <property type="molecule type" value="Transcribed_RNA"/>
</dbReference>
<organism evidence="1">
    <name type="scientific">Arundo donax</name>
    <name type="common">Giant reed</name>
    <name type="synonym">Donax arundinaceus</name>
    <dbReference type="NCBI Taxonomy" id="35708"/>
    <lineage>
        <taxon>Eukaryota</taxon>
        <taxon>Viridiplantae</taxon>
        <taxon>Streptophyta</taxon>
        <taxon>Embryophyta</taxon>
        <taxon>Tracheophyta</taxon>
        <taxon>Spermatophyta</taxon>
        <taxon>Magnoliopsida</taxon>
        <taxon>Liliopsida</taxon>
        <taxon>Poales</taxon>
        <taxon>Poaceae</taxon>
        <taxon>PACMAD clade</taxon>
        <taxon>Arundinoideae</taxon>
        <taxon>Arundineae</taxon>
        <taxon>Arundo</taxon>
    </lineage>
</organism>
<proteinExistence type="predicted"/>